<dbReference type="Proteomes" id="UP001652582">
    <property type="component" value="Chromosome 24"/>
</dbReference>
<dbReference type="CDD" id="cd05327">
    <property type="entry name" value="retinol-DH_like_SDR_c_like"/>
    <property type="match status" value="1"/>
</dbReference>
<dbReference type="RefSeq" id="XP_052744949.1">
    <property type="nucleotide sequence ID" value="XM_052888989.1"/>
</dbReference>
<dbReference type="Gene3D" id="3.40.50.720">
    <property type="entry name" value="NAD(P)-binding Rossmann-like Domain"/>
    <property type="match status" value="1"/>
</dbReference>
<evidence type="ECO:0000256" key="3">
    <source>
        <dbReference type="SAM" id="Phobius"/>
    </source>
</evidence>
<feature type="compositionally biased region" description="Basic and acidic residues" evidence="2">
    <location>
        <begin position="94"/>
        <end position="104"/>
    </location>
</feature>
<dbReference type="InterPro" id="IPR036291">
    <property type="entry name" value="NAD(P)-bd_dom_sf"/>
</dbReference>
<feature type="transmembrane region" description="Helical" evidence="3">
    <location>
        <begin position="271"/>
        <end position="301"/>
    </location>
</feature>
<feature type="compositionally biased region" description="Acidic residues" evidence="2">
    <location>
        <begin position="84"/>
        <end position="93"/>
    </location>
</feature>
<keyword evidence="3" id="KW-1133">Transmembrane helix</keyword>
<evidence type="ECO:0000256" key="1">
    <source>
        <dbReference type="ARBA" id="ARBA00023002"/>
    </source>
</evidence>
<dbReference type="PANTHER" id="PTHR43157:SF66">
    <property type="entry name" value="WW DOMAIN-CONTAINING OXIDOREDUCTASE-LIKE PROTEIN"/>
    <property type="match status" value="1"/>
</dbReference>
<dbReference type="PANTHER" id="PTHR43157">
    <property type="entry name" value="PHOSPHATIDYLINOSITOL-GLYCAN BIOSYNTHESIS CLASS F PROTEIN-RELATED"/>
    <property type="match status" value="1"/>
</dbReference>
<accession>A0ABM3M0U9</accession>
<reference evidence="5" key="1">
    <citation type="submission" date="2025-08" db="UniProtKB">
        <authorList>
            <consortium name="RefSeq"/>
        </authorList>
    </citation>
    <scope>IDENTIFICATION</scope>
</reference>
<protein>
    <submittedName>
        <fullName evidence="5">Uncharacterized protein LOC112043980 isoform X1</fullName>
    </submittedName>
</protein>
<dbReference type="PRINTS" id="PR00081">
    <property type="entry name" value="GDHRDH"/>
</dbReference>
<keyword evidence="1" id="KW-0560">Oxidoreductase</keyword>
<organism evidence="4 5">
    <name type="scientific">Bicyclus anynana</name>
    <name type="common">Squinting bush brown butterfly</name>
    <dbReference type="NCBI Taxonomy" id="110368"/>
    <lineage>
        <taxon>Eukaryota</taxon>
        <taxon>Metazoa</taxon>
        <taxon>Ecdysozoa</taxon>
        <taxon>Arthropoda</taxon>
        <taxon>Hexapoda</taxon>
        <taxon>Insecta</taxon>
        <taxon>Pterygota</taxon>
        <taxon>Neoptera</taxon>
        <taxon>Endopterygota</taxon>
        <taxon>Lepidoptera</taxon>
        <taxon>Glossata</taxon>
        <taxon>Ditrysia</taxon>
        <taxon>Papilionoidea</taxon>
        <taxon>Nymphalidae</taxon>
        <taxon>Satyrinae</taxon>
        <taxon>Satyrini</taxon>
        <taxon>Mycalesina</taxon>
        <taxon>Bicyclus</taxon>
    </lineage>
</organism>
<keyword evidence="3" id="KW-0812">Transmembrane</keyword>
<dbReference type="Pfam" id="PF00106">
    <property type="entry name" value="adh_short"/>
    <property type="match status" value="1"/>
</dbReference>
<feature type="region of interest" description="Disordered" evidence="2">
    <location>
        <begin position="78"/>
        <end position="111"/>
    </location>
</feature>
<dbReference type="GeneID" id="112043980"/>
<sequence>MSRRVPTASVDIRGHMSSILKIIVSPGVSNPTPKSTILAARDSMEIASTTRLREKHKRSSDHGKIVLNIGNKIDSMFEESRESFEEEQIEVESPEPRAKNRLGKDEEEEDDIGDESFSVLGSIHNDSLQVINNHVPDQDHQIHHEKICPMEKCQRMQMDDFMNSLPSYMRASPFTHFEQTYEDYEACTPEQLDILKHRIEEKKKKERVTIDVIDENPLSSWTPSAAGVAIQTSYDGLTLPPCTCDDVRDESCEINQVYNNMIVAESWKANYLIWVLPTVLLIGLLSIFGVLALFFAIRLYAKLTCGRYREKTRMDGKTVIVTGCTSGIGKETAKELAKRGAKVIMACRSLDKAEKVKDDIIKSTNNPNVVVKKLDLSSFASIRSFAEDINNTEKTLDVLIHNAGYAETFRKEKSEDGIELTMATNHYGPFLLTHLLIDLLKKNSPSRIVIVASSLYRFASMDLDNPNPLTTLPGYLYYMSKEANILFTRELARRLEGTGVTANCLHPGMIDSGIWRNVPAPLSWGLALIIFCFFKTPFQGCQTSIMLAVDDKLSKVNGKYFSDCQESSLSSSASDMGRARKLWEISEKMVKLEEGDPKITV</sequence>
<evidence type="ECO:0000256" key="2">
    <source>
        <dbReference type="SAM" id="MobiDB-lite"/>
    </source>
</evidence>
<keyword evidence="4" id="KW-1185">Reference proteome</keyword>
<gene>
    <name evidence="5" type="primary">LOC112043980</name>
</gene>
<dbReference type="SUPFAM" id="SSF51735">
    <property type="entry name" value="NAD(P)-binding Rossmann-fold domains"/>
    <property type="match status" value="1"/>
</dbReference>
<dbReference type="InterPro" id="IPR002347">
    <property type="entry name" value="SDR_fam"/>
</dbReference>
<evidence type="ECO:0000313" key="4">
    <source>
        <dbReference type="Proteomes" id="UP001652582"/>
    </source>
</evidence>
<evidence type="ECO:0000313" key="5">
    <source>
        <dbReference type="RefSeq" id="XP_052744949.1"/>
    </source>
</evidence>
<keyword evidence="3" id="KW-0472">Membrane</keyword>
<proteinExistence type="predicted"/>
<name>A0ABM3M0U9_BICAN</name>